<dbReference type="PANTHER" id="PTHR33273">
    <property type="entry name" value="DOMAIN-CONTAINING PROTEIN, PUTATIVE-RELATED"/>
    <property type="match status" value="1"/>
</dbReference>
<keyword evidence="1" id="KW-0175">Coiled coil</keyword>
<accession>A0A8J2WCD0</accession>
<feature type="domain" description="Endonuclease/exonuclease/phosphatase" evidence="2">
    <location>
        <begin position="403"/>
        <end position="469"/>
    </location>
</feature>
<name>A0A8J2WCD0_9CRUS</name>
<dbReference type="InterPro" id="IPR036691">
    <property type="entry name" value="Endo/exonu/phosph_ase_sf"/>
</dbReference>
<evidence type="ECO:0000313" key="4">
    <source>
        <dbReference type="Proteomes" id="UP000789390"/>
    </source>
</evidence>
<sequence length="692" mass="76557">MTIVEREAIHKAIFAIVGDTRDSTVLPGGDLSVAPINNAQQKVLLGIQTLAGRPAAVSLPDHSFHTKVGVIFGIPISDSEDDILKALSDQNVTQVKRLPIRNLPGSLSTTVLLTFSTAVPDRIKIASISHQVQVSVPNPYRCRTCWRLGHTSKRCNAKEPNCKRCEKITVHEARVRHGKLYSTVTNRSTTPPSRSPMAQHQRTEMAALQEQMAALQEEIQGLTANTIPLIHGELKTLAAHLDNTKIKVNSFNVKFNEFEAQQKANVEIQQSRFDRLEEILLGKAFQPINYPPGRSLSPTGASRLPSSMNQSTLNLSPMFNDHGQCQDAMDTEHGLSKAKLEEFRQFLSLVTPSIVLLSETHWKKPLNIKFKSYHILQKNRPDKSGTVEAIGVSIPSRNNSATDFISAYVPKGDCEIEDIEYLINRPNPSVICGDFNGHHGMWENNSQPNKAGKSIYEAIVNSHNTCLLTPQDLAWSSFISNLGTQEQPRLWSFTKSMIGKGSNLSPDGTPILSNNTQVNCPAKKVELFLDHFMSVFPANIPINSHFESTINSSKAHTIHNLLNDAITPEEHEISIPKFKSRAVGPDLVKNSMLRRLSPENKGHLLHLFNVLLSTSTLPPQWKESTVIPLLKPGKAAKDPTSYRPIALTSCLCKRWIDWSPIAFTGSLKRNRNSIKNKPGSGEAVAPQTISCN</sequence>
<organism evidence="3 4">
    <name type="scientific">Daphnia galeata</name>
    <dbReference type="NCBI Taxonomy" id="27404"/>
    <lineage>
        <taxon>Eukaryota</taxon>
        <taxon>Metazoa</taxon>
        <taxon>Ecdysozoa</taxon>
        <taxon>Arthropoda</taxon>
        <taxon>Crustacea</taxon>
        <taxon>Branchiopoda</taxon>
        <taxon>Diplostraca</taxon>
        <taxon>Cladocera</taxon>
        <taxon>Anomopoda</taxon>
        <taxon>Daphniidae</taxon>
        <taxon>Daphnia</taxon>
    </lineage>
</organism>
<protein>
    <recommendedName>
        <fullName evidence="2">Endonuclease/exonuclease/phosphatase domain-containing protein</fullName>
    </recommendedName>
</protein>
<evidence type="ECO:0000259" key="2">
    <source>
        <dbReference type="Pfam" id="PF14529"/>
    </source>
</evidence>
<comment type="caution">
    <text evidence="3">The sequence shown here is derived from an EMBL/GenBank/DDBJ whole genome shotgun (WGS) entry which is preliminary data.</text>
</comment>
<reference evidence="3" key="1">
    <citation type="submission" date="2021-11" db="EMBL/GenBank/DDBJ databases">
        <authorList>
            <person name="Schell T."/>
        </authorList>
    </citation>
    <scope>NUCLEOTIDE SEQUENCE</scope>
    <source>
        <strain evidence="3">M5</strain>
    </source>
</reference>
<dbReference type="Pfam" id="PF14529">
    <property type="entry name" value="Exo_endo_phos_2"/>
    <property type="match status" value="1"/>
</dbReference>
<dbReference type="AlphaFoldDB" id="A0A8J2WCD0"/>
<dbReference type="SUPFAM" id="SSF56219">
    <property type="entry name" value="DNase I-like"/>
    <property type="match status" value="1"/>
</dbReference>
<dbReference type="Proteomes" id="UP000789390">
    <property type="component" value="Unassembled WGS sequence"/>
</dbReference>
<proteinExistence type="predicted"/>
<dbReference type="EMBL" id="CAKKLH010000330">
    <property type="protein sequence ID" value="CAH0112720.1"/>
    <property type="molecule type" value="Genomic_DNA"/>
</dbReference>
<dbReference type="OrthoDB" id="6368401at2759"/>
<keyword evidence="4" id="KW-1185">Reference proteome</keyword>
<feature type="coiled-coil region" evidence="1">
    <location>
        <begin position="198"/>
        <end position="225"/>
    </location>
</feature>
<dbReference type="Gene3D" id="3.60.10.10">
    <property type="entry name" value="Endonuclease/exonuclease/phosphatase"/>
    <property type="match status" value="1"/>
</dbReference>
<dbReference type="InterPro" id="IPR005135">
    <property type="entry name" value="Endo/exonuclease/phosphatase"/>
</dbReference>
<dbReference type="GO" id="GO:0003824">
    <property type="term" value="F:catalytic activity"/>
    <property type="evidence" value="ECO:0007669"/>
    <property type="project" value="InterPro"/>
</dbReference>
<dbReference type="PANTHER" id="PTHR33273:SF4">
    <property type="entry name" value="ENDONUCLEASE_EXONUCLEASE_PHOSPHATASE DOMAIN-CONTAINING PROTEIN"/>
    <property type="match status" value="1"/>
</dbReference>
<evidence type="ECO:0000256" key="1">
    <source>
        <dbReference type="SAM" id="Coils"/>
    </source>
</evidence>
<gene>
    <name evidence="3" type="ORF">DGAL_LOCUS16495</name>
</gene>
<evidence type="ECO:0000313" key="3">
    <source>
        <dbReference type="EMBL" id="CAH0112720.1"/>
    </source>
</evidence>